<dbReference type="InterPro" id="IPR006527">
    <property type="entry name" value="F-box-assoc_dom_typ1"/>
</dbReference>
<evidence type="ECO:0000313" key="2">
    <source>
        <dbReference type="EMBL" id="CAH2079190.1"/>
    </source>
</evidence>
<dbReference type="Pfam" id="PF07734">
    <property type="entry name" value="FBA_1"/>
    <property type="match status" value="1"/>
</dbReference>
<evidence type="ECO:0000259" key="1">
    <source>
        <dbReference type="Pfam" id="PF07734"/>
    </source>
</evidence>
<dbReference type="AlphaFoldDB" id="A0AAU9T917"/>
<protein>
    <recommendedName>
        <fullName evidence="1">F-box associated beta-propeller type 1 domain-containing protein</fullName>
    </recommendedName>
</protein>
<proteinExistence type="predicted"/>
<keyword evidence="3" id="KW-1185">Reference proteome</keyword>
<dbReference type="Proteomes" id="UP000836841">
    <property type="component" value="Chromosome 7"/>
</dbReference>
<reference evidence="2 3" key="1">
    <citation type="submission" date="2022-03" db="EMBL/GenBank/DDBJ databases">
        <authorList>
            <person name="Nunn A."/>
            <person name="Chopra R."/>
            <person name="Nunn A."/>
            <person name="Contreras Garrido A."/>
        </authorList>
    </citation>
    <scope>NUCLEOTIDE SEQUENCE [LARGE SCALE GENOMIC DNA]</scope>
</reference>
<accession>A0AAU9T917</accession>
<name>A0AAU9T917_THLAR</name>
<evidence type="ECO:0000313" key="3">
    <source>
        <dbReference type="Proteomes" id="UP000836841"/>
    </source>
</evidence>
<dbReference type="EMBL" id="OU466863">
    <property type="protein sequence ID" value="CAH2079190.1"/>
    <property type="molecule type" value="Genomic_DNA"/>
</dbReference>
<gene>
    <name evidence="2" type="ORF">TAV2_LOCUS25847</name>
</gene>
<sequence length="151" mass="17192">MSACNALDVINFSLSVSVVRGEKLYVLLERGCIDSLEMKIWVIDEAKDTNIQYFLDVDFGNITLTGMSTVESFLVDEENKRVVCCRRDKKNRERTIFYIVGGKHNISVRRQALGEIARESYDYWPLLVSYVPSLIQIQQGEANVKGVFSSI</sequence>
<organism evidence="2 3">
    <name type="scientific">Thlaspi arvense</name>
    <name type="common">Field penny-cress</name>
    <dbReference type="NCBI Taxonomy" id="13288"/>
    <lineage>
        <taxon>Eukaryota</taxon>
        <taxon>Viridiplantae</taxon>
        <taxon>Streptophyta</taxon>
        <taxon>Embryophyta</taxon>
        <taxon>Tracheophyta</taxon>
        <taxon>Spermatophyta</taxon>
        <taxon>Magnoliopsida</taxon>
        <taxon>eudicotyledons</taxon>
        <taxon>Gunneridae</taxon>
        <taxon>Pentapetalae</taxon>
        <taxon>rosids</taxon>
        <taxon>malvids</taxon>
        <taxon>Brassicales</taxon>
        <taxon>Brassicaceae</taxon>
        <taxon>Thlaspideae</taxon>
        <taxon>Thlaspi</taxon>
    </lineage>
</organism>
<feature type="domain" description="F-box associated beta-propeller type 1" evidence="1">
    <location>
        <begin position="14"/>
        <end position="137"/>
    </location>
</feature>